<dbReference type="InterPro" id="IPR037518">
    <property type="entry name" value="MPN"/>
</dbReference>
<gene>
    <name evidence="7" type="ORF">JN12_01567</name>
</gene>
<feature type="domain" description="MPN" evidence="6">
    <location>
        <begin position="46"/>
        <end position="167"/>
    </location>
</feature>
<dbReference type="InterPro" id="IPR025657">
    <property type="entry name" value="RadC_JAB"/>
</dbReference>
<organism evidence="7 8">
    <name type="scientific">Geobacter argillaceus</name>
    <dbReference type="NCBI Taxonomy" id="345631"/>
    <lineage>
        <taxon>Bacteria</taxon>
        <taxon>Pseudomonadati</taxon>
        <taxon>Thermodesulfobacteriota</taxon>
        <taxon>Desulfuromonadia</taxon>
        <taxon>Geobacterales</taxon>
        <taxon>Geobacteraceae</taxon>
        <taxon>Geobacter</taxon>
    </lineage>
</organism>
<proteinExistence type="predicted"/>
<keyword evidence="2" id="KW-0479">Metal-binding</keyword>
<keyword evidence="3" id="KW-0378">Hydrolase</keyword>
<keyword evidence="1" id="KW-0645">Protease</keyword>
<dbReference type="PROSITE" id="PS50249">
    <property type="entry name" value="MPN"/>
    <property type="match status" value="1"/>
</dbReference>
<evidence type="ECO:0000313" key="8">
    <source>
        <dbReference type="Proteomes" id="UP000319449"/>
    </source>
</evidence>
<dbReference type="InterPro" id="IPR001405">
    <property type="entry name" value="UPF0758"/>
</dbReference>
<evidence type="ECO:0000313" key="7">
    <source>
        <dbReference type="EMBL" id="TWJ19765.1"/>
    </source>
</evidence>
<name>A0A562VPB1_9BACT</name>
<evidence type="ECO:0000256" key="1">
    <source>
        <dbReference type="ARBA" id="ARBA00022670"/>
    </source>
</evidence>
<protein>
    <submittedName>
        <fullName evidence="7">DNA repair protein RadC</fullName>
    </submittedName>
</protein>
<dbReference type="EMBL" id="VLLN01000007">
    <property type="protein sequence ID" value="TWJ19765.1"/>
    <property type="molecule type" value="Genomic_DNA"/>
</dbReference>
<dbReference type="AlphaFoldDB" id="A0A562VPB1"/>
<comment type="caution">
    <text evidence="7">The sequence shown here is derived from an EMBL/GenBank/DDBJ whole genome shotgun (WGS) entry which is preliminary data.</text>
</comment>
<evidence type="ECO:0000259" key="6">
    <source>
        <dbReference type="PROSITE" id="PS50249"/>
    </source>
</evidence>
<dbReference type="PANTHER" id="PTHR30471">
    <property type="entry name" value="DNA REPAIR PROTEIN RADC"/>
    <property type="match status" value="1"/>
</dbReference>
<dbReference type="GO" id="GO:0046872">
    <property type="term" value="F:metal ion binding"/>
    <property type="evidence" value="ECO:0007669"/>
    <property type="project" value="UniProtKB-KW"/>
</dbReference>
<accession>A0A562VPB1</accession>
<dbReference type="Proteomes" id="UP000319449">
    <property type="component" value="Unassembled WGS sequence"/>
</dbReference>
<dbReference type="Gene3D" id="3.40.140.10">
    <property type="entry name" value="Cytidine Deaminase, domain 2"/>
    <property type="match status" value="1"/>
</dbReference>
<dbReference type="RefSeq" id="WP_145020790.1">
    <property type="nucleotide sequence ID" value="NZ_VLLN01000007.1"/>
</dbReference>
<keyword evidence="8" id="KW-1185">Reference proteome</keyword>
<dbReference type="CDD" id="cd08071">
    <property type="entry name" value="MPN_DUF2466"/>
    <property type="match status" value="1"/>
</dbReference>
<keyword evidence="5" id="KW-0482">Metalloprotease</keyword>
<evidence type="ECO:0000256" key="5">
    <source>
        <dbReference type="ARBA" id="ARBA00023049"/>
    </source>
</evidence>
<evidence type="ECO:0000256" key="4">
    <source>
        <dbReference type="ARBA" id="ARBA00022833"/>
    </source>
</evidence>
<evidence type="ECO:0000256" key="2">
    <source>
        <dbReference type="ARBA" id="ARBA00022723"/>
    </source>
</evidence>
<dbReference type="InterPro" id="IPR020891">
    <property type="entry name" value="UPF0758_CS"/>
</dbReference>
<dbReference type="PANTHER" id="PTHR30471:SF3">
    <property type="entry name" value="UPF0758 PROTEIN YEES-RELATED"/>
    <property type="match status" value="1"/>
</dbReference>
<evidence type="ECO:0000256" key="3">
    <source>
        <dbReference type="ARBA" id="ARBA00022801"/>
    </source>
</evidence>
<dbReference type="OrthoDB" id="9804482at2"/>
<dbReference type="GO" id="GO:0006508">
    <property type="term" value="P:proteolysis"/>
    <property type="evidence" value="ECO:0007669"/>
    <property type="project" value="UniProtKB-KW"/>
</dbReference>
<sequence>MTIETIFGKEESPSKPRSLRFRTIRPVFETLTIKENVPDYINPKTRLTAPRQVWEMFRFLGRESKEWMLVLLLDGKNRLSAVDVCSIGSLNQSIVHPREIFKSALLASAAAIILVHNHPSGDTSPSREDLEISKRLKEASDILGIKLLDHIVIGEDEFTSFVERGLM</sequence>
<dbReference type="Pfam" id="PF04002">
    <property type="entry name" value="RadC"/>
    <property type="match status" value="1"/>
</dbReference>
<dbReference type="PROSITE" id="PS01302">
    <property type="entry name" value="UPF0758"/>
    <property type="match status" value="1"/>
</dbReference>
<reference evidence="7 8" key="1">
    <citation type="submission" date="2019-07" db="EMBL/GenBank/DDBJ databases">
        <title>Genomic Encyclopedia of Archaeal and Bacterial Type Strains, Phase II (KMG-II): from individual species to whole genera.</title>
        <authorList>
            <person name="Goeker M."/>
        </authorList>
    </citation>
    <scope>NUCLEOTIDE SEQUENCE [LARGE SCALE GENOMIC DNA]</scope>
    <source>
        <strain evidence="7 8">ATCC BAA-1139</strain>
    </source>
</reference>
<dbReference type="GO" id="GO:0008237">
    <property type="term" value="F:metallopeptidase activity"/>
    <property type="evidence" value="ECO:0007669"/>
    <property type="project" value="UniProtKB-KW"/>
</dbReference>
<keyword evidence="4" id="KW-0862">Zinc</keyword>